<evidence type="ECO:0000259" key="3">
    <source>
        <dbReference type="Pfam" id="PF22939"/>
    </source>
</evidence>
<comment type="caution">
    <text evidence="5">The sequence shown here is derived from an EMBL/GenBank/DDBJ whole genome shotgun (WGS) entry which is preliminary data.</text>
</comment>
<dbReference type="InterPro" id="IPR054471">
    <property type="entry name" value="GPIID_WHD"/>
</dbReference>
<dbReference type="EMBL" id="JAAOAQ010000047">
    <property type="protein sequence ID" value="KAF5570157.1"/>
    <property type="molecule type" value="Genomic_DNA"/>
</dbReference>
<evidence type="ECO:0000313" key="6">
    <source>
        <dbReference type="Proteomes" id="UP000582016"/>
    </source>
</evidence>
<evidence type="ECO:0000259" key="2">
    <source>
        <dbReference type="Pfam" id="PF01048"/>
    </source>
</evidence>
<feature type="domain" description="Nucleoside phosphorylase" evidence="2">
    <location>
        <begin position="36"/>
        <end position="299"/>
    </location>
</feature>
<dbReference type="Gene3D" id="1.25.40.20">
    <property type="entry name" value="Ankyrin repeat-containing domain"/>
    <property type="match status" value="1"/>
</dbReference>
<proteinExistence type="predicted"/>
<gene>
    <name evidence="5" type="ORF">FPHYL_1433</name>
</gene>
<dbReference type="Pfam" id="PF24883">
    <property type="entry name" value="NPHP3_N"/>
    <property type="match status" value="1"/>
</dbReference>
<accession>A0A8H5NKU0</accession>
<dbReference type="Proteomes" id="UP000582016">
    <property type="component" value="Unassembled WGS sequence"/>
</dbReference>
<dbReference type="GO" id="GO:0003824">
    <property type="term" value="F:catalytic activity"/>
    <property type="evidence" value="ECO:0007669"/>
    <property type="project" value="InterPro"/>
</dbReference>
<evidence type="ECO:0000259" key="4">
    <source>
        <dbReference type="Pfam" id="PF24883"/>
    </source>
</evidence>
<dbReference type="InterPro" id="IPR027417">
    <property type="entry name" value="P-loop_NTPase"/>
</dbReference>
<dbReference type="OrthoDB" id="20872at2759"/>
<feature type="domain" description="GPI inositol-deacylase winged helix" evidence="3">
    <location>
        <begin position="654"/>
        <end position="732"/>
    </location>
</feature>
<reference evidence="5 6" key="1">
    <citation type="submission" date="2020-05" db="EMBL/GenBank/DDBJ databases">
        <title>Identification and distribution of gene clusters putatively required for synthesis of sphingolipid metabolism inhibitors in phylogenetically diverse species of the filamentous fungus Fusarium.</title>
        <authorList>
            <person name="Kim H.-S."/>
            <person name="Busman M."/>
            <person name="Brown D.W."/>
            <person name="Divon H."/>
            <person name="Uhlig S."/>
            <person name="Proctor R.H."/>
        </authorList>
    </citation>
    <scope>NUCLEOTIDE SEQUENCE [LARGE SCALE GENOMIC DNA]</scope>
    <source>
        <strain evidence="5 6">NRRL 13617</strain>
    </source>
</reference>
<name>A0A8H5NKU0_9HYPO</name>
<dbReference type="PANTHER" id="PTHR46082">
    <property type="entry name" value="ATP/GTP-BINDING PROTEIN-RELATED"/>
    <property type="match status" value="1"/>
</dbReference>
<keyword evidence="1" id="KW-0677">Repeat</keyword>
<dbReference type="SUPFAM" id="SSF53167">
    <property type="entry name" value="Purine and uridine phosphorylases"/>
    <property type="match status" value="1"/>
</dbReference>
<protein>
    <submittedName>
        <fullName evidence="5">Heterokaryon incompatibility protein het-E-1</fullName>
    </submittedName>
</protein>
<dbReference type="InterPro" id="IPR056884">
    <property type="entry name" value="NPHP3-like_N"/>
</dbReference>
<dbReference type="InterPro" id="IPR002110">
    <property type="entry name" value="Ankyrin_rpt"/>
</dbReference>
<dbReference type="Pfam" id="PF22939">
    <property type="entry name" value="WHD_GPIID"/>
    <property type="match status" value="1"/>
</dbReference>
<dbReference type="Pfam" id="PF01048">
    <property type="entry name" value="PNP_UDP_1"/>
    <property type="match status" value="1"/>
</dbReference>
<dbReference type="SMART" id="SM00248">
    <property type="entry name" value="ANK"/>
    <property type="match status" value="5"/>
</dbReference>
<dbReference type="InterPro" id="IPR035994">
    <property type="entry name" value="Nucleoside_phosphorylase_sf"/>
</dbReference>
<dbReference type="InterPro" id="IPR053137">
    <property type="entry name" value="NLR-like"/>
</dbReference>
<evidence type="ECO:0000313" key="5">
    <source>
        <dbReference type="EMBL" id="KAF5570157.1"/>
    </source>
</evidence>
<sequence length="1220" mass="138600">MASFEDSQSWLLKRQRADSGDSARSLQYNDYTVGWISALPLEMTAAQAMLDHRHEPLHQHPQDSNCYEFGSINGHNVVIACLPKAQYGNNNAAIVANNMNRTFPHLQHRVLVGIAGGAPGAVDMRLGDVVVSTYTIQYDLRKAMPNNQFQHIAEAVRPPQALLTVVSKVEARHNGGQVQMLEIMSDAAARLSHYGHPMLEDCLFHSEFTHTSSGANCDSCDRSQLVSREMRPNTNPVVHYGRVASGNQVIKDAPTRDSLSKKIHSICFEMEAAGVMDCFPCLVIRGICDYSDSHKNKGWQEYAALVAAAYAKELLMSIPSQLLQPNKRRKAPHPAAPEHISAEAEECLRAMFVTDSSLDREAILDAKGDICEGTCEWILSTDEFKVWEKDPPHLLWISAPPGMGKTFMSIYLSKHFEAATRGSEAATIFFFCDNKVETRNTAVSVLRSLMHQLISYQSNLINTIMTQWKQQSEKLFQETSFGTLWMLFETMIAKSEFKTIYCVLDALDECEASSLSLLLRKFERLSRQQPDSSPKMKLICLSRRHPQNIPEALLLFIKMELDTMIAKEEDIRRFISVQVQELSQKKQLSSKMRSMLQETFLQKSEGTFLWVSYMSQDLQKQGLLDFEASLDMLPSGLDAIYERILQNIDFEKGKMIHGMLYWILVAARPLTIGELCEAVNMKPTRILTREEVCIELIKSCGHLLQITNWDRLSLYPATVTFLHQSAKDYLMKFNLPFGSQAPDLAYTQLHEHATIVLIQYLEQMNSRKEIAKKRIYGTTNEFPLAYYAVEQWEFHFRELKDITQVMRQGVCFFEKDSKVRHMWQNQYELDQNVHGSETVPLLHLSAFLGLDSLAQWCLRHDGEIDIQTKWGFSAQTALITACLWRREYIVSLLLDAGANPMADFYLGSALVAAIANSNRRILQLMARTEPCRKFLMDCSSNQDSSLIEIAVGWGNEDACRFLIEDLGWDLNWQGGSVGYKALLCALSSGNFKLIRCVIKEWNVPIGNHSEALKKTCTSLASESNFEQIIRLLVDHCSVEINTTDTKGHNALCFTFKRKDRGFSALSRTRILLQFGCNPDQTHRLGRTTLHCHTKQALQTHMLDYQGTMDLLVCSSQHGINQLDLDGQTVMHYLIEKWLIRSTYEKPHYESLKFMPPVAKDLLDLGVDRYIQDDEGLTALQMLRDAQDQYKGMLGPTAEVYRRCMNEAMVLLESYCTVPKH</sequence>
<dbReference type="AlphaFoldDB" id="A0A8H5NKU0"/>
<dbReference type="GO" id="GO:0009116">
    <property type="term" value="P:nucleoside metabolic process"/>
    <property type="evidence" value="ECO:0007669"/>
    <property type="project" value="InterPro"/>
</dbReference>
<dbReference type="Gene3D" id="3.40.50.1580">
    <property type="entry name" value="Nucleoside phosphorylase domain"/>
    <property type="match status" value="1"/>
</dbReference>
<dbReference type="InterPro" id="IPR036770">
    <property type="entry name" value="Ankyrin_rpt-contain_sf"/>
</dbReference>
<dbReference type="SUPFAM" id="SSF48403">
    <property type="entry name" value="Ankyrin repeat"/>
    <property type="match status" value="2"/>
</dbReference>
<dbReference type="PANTHER" id="PTHR46082:SF11">
    <property type="entry name" value="AAA+ ATPASE DOMAIN-CONTAINING PROTEIN-RELATED"/>
    <property type="match status" value="1"/>
</dbReference>
<evidence type="ECO:0000256" key="1">
    <source>
        <dbReference type="ARBA" id="ARBA00022737"/>
    </source>
</evidence>
<dbReference type="InterPro" id="IPR000845">
    <property type="entry name" value="Nucleoside_phosphorylase_d"/>
</dbReference>
<keyword evidence="6" id="KW-1185">Reference proteome</keyword>
<feature type="domain" description="Nephrocystin 3-like N-terminal" evidence="4">
    <location>
        <begin position="373"/>
        <end position="543"/>
    </location>
</feature>
<organism evidence="5 6">
    <name type="scientific">Fusarium phyllophilum</name>
    <dbReference type="NCBI Taxonomy" id="47803"/>
    <lineage>
        <taxon>Eukaryota</taxon>
        <taxon>Fungi</taxon>
        <taxon>Dikarya</taxon>
        <taxon>Ascomycota</taxon>
        <taxon>Pezizomycotina</taxon>
        <taxon>Sordariomycetes</taxon>
        <taxon>Hypocreomycetidae</taxon>
        <taxon>Hypocreales</taxon>
        <taxon>Nectriaceae</taxon>
        <taxon>Fusarium</taxon>
        <taxon>Fusarium fujikuroi species complex</taxon>
    </lineage>
</organism>
<dbReference type="Gene3D" id="3.40.50.300">
    <property type="entry name" value="P-loop containing nucleotide triphosphate hydrolases"/>
    <property type="match status" value="1"/>
</dbReference>